<gene>
    <name evidence="2" type="ORF">E4U09_007648</name>
</gene>
<evidence type="ECO:0000313" key="2">
    <source>
        <dbReference type="EMBL" id="KAG6284875.1"/>
    </source>
</evidence>
<protein>
    <submittedName>
        <fullName evidence="2">Uncharacterized protein</fullName>
    </submittedName>
</protein>
<organism evidence="2 3">
    <name type="scientific">Claviceps aff. purpurea</name>
    <dbReference type="NCBI Taxonomy" id="1967640"/>
    <lineage>
        <taxon>Eukaryota</taxon>
        <taxon>Fungi</taxon>
        <taxon>Dikarya</taxon>
        <taxon>Ascomycota</taxon>
        <taxon>Pezizomycotina</taxon>
        <taxon>Sordariomycetes</taxon>
        <taxon>Hypocreomycetidae</taxon>
        <taxon>Hypocreales</taxon>
        <taxon>Clavicipitaceae</taxon>
        <taxon>Claviceps</taxon>
    </lineage>
</organism>
<name>A0A9P7QBC8_9HYPO</name>
<evidence type="ECO:0000313" key="3">
    <source>
        <dbReference type="Proteomes" id="UP000707071"/>
    </source>
</evidence>
<feature type="compositionally biased region" description="Basic and acidic residues" evidence="1">
    <location>
        <begin position="79"/>
        <end position="95"/>
    </location>
</feature>
<dbReference type="EMBL" id="SRRH01000800">
    <property type="protein sequence ID" value="KAG6284875.1"/>
    <property type="molecule type" value="Genomic_DNA"/>
</dbReference>
<sequence>MSQDTVDAPASEMMKAHANQSRQVSQDRQPEVDQTFVDPNLYLDNTTILGTPLSPEGGISARDSSQTPSEDSEISGEGSRPDYEMPEETNAREHVPNTSISTSPPREPERSSRNIPAWLTGDERQG</sequence>
<dbReference type="Proteomes" id="UP000707071">
    <property type="component" value="Unassembled WGS sequence"/>
</dbReference>
<dbReference type="AlphaFoldDB" id="A0A9P7QBC8"/>
<keyword evidence="3" id="KW-1185">Reference proteome</keyword>
<comment type="caution">
    <text evidence="2">The sequence shown here is derived from an EMBL/GenBank/DDBJ whole genome shotgun (WGS) entry which is preliminary data.</text>
</comment>
<feature type="compositionally biased region" description="Polar residues" evidence="1">
    <location>
        <begin position="18"/>
        <end position="27"/>
    </location>
</feature>
<evidence type="ECO:0000256" key="1">
    <source>
        <dbReference type="SAM" id="MobiDB-lite"/>
    </source>
</evidence>
<reference evidence="2 3" key="1">
    <citation type="journal article" date="2020" name="bioRxiv">
        <title>Whole genome comparisons of ergot fungi reveals the divergence and evolution of species within the genus Claviceps are the result of varying mechanisms driving genome evolution and host range expansion.</title>
        <authorList>
            <person name="Wyka S.A."/>
            <person name="Mondo S.J."/>
            <person name="Liu M."/>
            <person name="Dettman J."/>
            <person name="Nalam V."/>
            <person name="Broders K.D."/>
        </authorList>
    </citation>
    <scope>NUCLEOTIDE SEQUENCE [LARGE SCALE GENOMIC DNA]</scope>
    <source>
        <strain evidence="2 3">Clav52</strain>
    </source>
</reference>
<feature type="non-terminal residue" evidence="2">
    <location>
        <position position="1"/>
    </location>
</feature>
<feature type="region of interest" description="Disordered" evidence="1">
    <location>
        <begin position="1"/>
        <end position="126"/>
    </location>
</feature>
<proteinExistence type="predicted"/>
<accession>A0A9P7QBC8</accession>